<name>A0A2K9ZD57_RHILE</name>
<dbReference type="AlphaFoldDB" id="A0A2K9ZD57"/>
<gene>
    <name evidence="1" type="ORF">CUJ84_pRLN1000713</name>
</gene>
<protein>
    <submittedName>
        <fullName evidence="1">Uncharacterized protein</fullName>
    </submittedName>
</protein>
<sequence>MVQKIRKQDEIITRAPLHIEGTAGDRPVSVGHAGSFRVLPRQLQHGGPVDGDDLRRWKCLGDFDPENAWPCSDVQDLFWRPRPAGDFASQYLGAEPAAATLFELFFLAGRLQIEPPLGFILRGGETSDYDAAPDPHVVPVGKPRLFLAEIWRRFPARRVGSRWSRDEYRWS</sequence>
<evidence type="ECO:0000313" key="2">
    <source>
        <dbReference type="Proteomes" id="UP000238523"/>
    </source>
</evidence>
<geneLocation type="plasmid" evidence="2">
    <name>prln1</name>
</geneLocation>
<evidence type="ECO:0000313" key="1">
    <source>
        <dbReference type="EMBL" id="AUW46169.1"/>
    </source>
</evidence>
<accession>A0A2K9ZD57</accession>
<dbReference type="Proteomes" id="UP000238523">
    <property type="component" value="Plasmid pRLN1"/>
</dbReference>
<keyword evidence="1" id="KW-0614">Plasmid</keyword>
<organism evidence="1 2">
    <name type="scientific">Rhizobium leguminosarum</name>
    <dbReference type="NCBI Taxonomy" id="384"/>
    <lineage>
        <taxon>Bacteria</taxon>
        <taxon>Pseudomonadati</taxon>
        <taxon>Pseudomonadota</taxon>
        <taxon>Alphaproteobacteria</taxon>
        <taxon>Hyphomicrobiales</taxon>
        <taxon>Rhizobiaceae</taxon>
        <taxon>Rhizobium/Agrobacterium group</taxon>
        <taxon>Rhizobium</taxon>
    </lineage>
</organism>
<reference evidence="1 2" key="1">
    <citation type="submission" date="2017-11" db="EMBL/GenBank/DDBJ databases">
        <title>Complete genome of Rhizobium leguminosarum Norway, an ineffective micro-symbiont.</title>
        <authorList>
            <person name="Hoffrichter A."/>
            <person name="Liang J."/>
            <person name="Brachmann A."/>
            <person name="Marin M."/>
        </authorList>
    </citation>
    <scope>NUCLEOTIDE SEQUENCE [LARGE SCALE GENOMIC DNA]</scope>
    <source>
        <strain evidence="1 2">Norway</strain>
        <plasmid evidence="2">prln1</plasmid>
    </source>
</reference>
<proteinExistence type="predicted"/>
<dbReference type="EMBL" id="CP025013">
    <property type="protein sequence ID" value="AUW46169.1"/>
    <property type="molecule type" value="Genomic_DNA"/>
</dbReference>